<proteinExistence type="predicted"/>
<dbReference type="Gene3D" id="3.20.20.150">
    <property type="entry name" value="Divalent-metal-dependent TIM barrel enzymes"/>
    <property type="match status" value="1"/>
</dbReference>
<dbReference type="InterPro" id="IPR036237">
    <property type="entry name" value="Xyl_isomerase-like_sf"/>
</dbReference>
<reference evidence="2" key="1">
    <citation type="submission" date="2015-10" db="EMBL/GenBank/DDBJ databases">
        <title>Complete Genome Sequencing of Klebsiella sp. strain G5.</title>
        <authorList>
            <person name="Chan K.-G."/>
            <person name="Chen J.-W."/>
        </authorList>
    </citation>
    <scope>NUCLEOTIDE SEQUENCE [LARGE SCALE GENOMIC DNA]</scope>
    <source>
        <strain evidence="2">G5</strain>
    </source>
</reference>
<organism evidence="1 2">
    <name type="scientific">[Enterobacter] lignolyticus</name>
    <dbReference type="NCBI Taxonomy" id="1334193"/>
    <lineage>
        <taxon>Bacteria</taxon>
        <taxon>Pseudomonadati</taxon>
        <taxon>Pseudomonadota</taxon>
        <taxon>Gammaproteobacteria</taxon>
        <taxon>Enterobacterales</taxon>
        <taxon>Enterobacteriaceae</taxon>
        <taxon>Pluralibacter</taxon>
    </lineage>
</organism>
<sequence length="276" mass="32006">MHQRRVREIAQDSAGIGLRNEHIPRLLQQPKRQDIDFLELAPDNWMNIGGAKKEYLADIRKKYPLICHSLSLSIGDVCPLNETYINDIRRFLDEYRIDIYSDHLCFSRDPQGYFYDLLPIPTFADALPYLTQRIDRVQNLLGRQLVLENISSYHRYTGEIPEAEFWGELLQRSGCGMLLDINNVYVNAFNHNFDALDYIRSIPGNSIVYYHIAGHLEDEEFRLDTHGMPVLEDVMKLAKQTFYLHGARPLLLERDNNVPPLDDLCEELADIRASIA</sequence>
<dbReference type="RefSeq" id="WP_062742361.1">
    <property type="nucleotide sequence ID" value="NZ_CP012871.1"/>
</dbReference>
<dbReference type="AlphaFoldDB" id="A0A806XJ43"/>
<dbReference type="Proteomes" id="UP000069162">
    <property type="component" value="Chromosome"/>
</dbReference>
<dbReference type="NCBIfam" id="NF003818">
    <property type="entry name" value="PRK05409.1"/>
    <property type="match status" value="1"/>
</dbReference>
<protein>
    <submittedName>
        <fullName evidence="1">Uncharacterized protein</fullName>
    </submittedName>
</protein>
<gene>
    <name evidence="1" type="ORF">AO703_21140</name>
</gene>
<dbReference type="InterPro" id="IPR007801">
    <property type="entry name" value="MbnB/TglH/ChrH"/>
</dbReference>
<accession>A0A806XJ43</accession>
<dbReference type="EMBL" id="CP012871">
    <property type="protein sequence ID" value="ALR78691.1"/>
    <property type="molecule type" value="Genomic_DNA"/>
</dbReference>
<evidence type="ECO:0000313" key="2">
    <source>
        <dbReference type="Proteomes" id="UP000069162"/>
    </source>
</evidence>
<name>A0A806XJ43_9ENTR</name>
<dbReference type="Pfam" id="PF05114">
    <property type="entry name" value="MbnB_TglH_ChrH"/>
    <property type="match status" value="1"/>
</dbReference>
<evidence type="ECO:0000313" key="1">
    <source>
        <dbReference type="EMBL" id="ALR78691.1"/>
    </source>
</evidence>
<dbReference type="PANTHER" id="PTHR42194:SF1">
    <property type="entry name" value="UPF0276 PROTEIN HI_1600"/>
    <property type="match status" value="1"/>
</dbReference>
<dbReference type="OrthoDB" id="9763101at2"/>
<dbReference type="PANTHER" id="PTHR42194">
    <property type="entry name" value="UPF0276 PROTEIN HI_1600"/>
    <property type="match status" value="1"/>
</dbReference>
<dbReference type="SUPFAM" id="SSF51658">
    <property type="entry name" value="Xylose isomerase-like"/>
    <property type="match status" value="1"/>
</dbReference>
<dbReference type="KEGG" id="kle:AO703_21140"/>